<evidence type="ECO:0000256" key="3">
    <source>
        <dbReference type="ARBA" id="ARBA00023163"/>
    </source>
</evidence>
<comment type="caution">
    <text evidence="5">The sequence shown here is derived from an EMBL/GenBank/DDBJ whole genome shotgun (WGS) entry which is preliminary data.</text>
</comment>
<gene>
    <name evidence="5" type="ORF">ACFSJ0_44300</name>
</gene>
<keyword evidence="2" id="KW-0238">DNA-binding</keyword>
<dbReference type="RefSeq" id="WP_219528347.1">
    <property type="nucleotide sequence ID" value="NZ_JAHKRM010000004.1"/>
</dbReference>
<evidence type="ECO:0000313" key="6">
    <source>
        <dbReference type="Proteomes" id="UP001597097"/>
    </source>
</evidence>
<evidence type="ECO:0000259" key="4">
    <source>
        <dbReference type="SMART" id="SM00418"/>
    </source>
</evidence>
<dbReference type="InterPro" id="IPR051081">
    <property type="entry name" value="HTH_MetalResp_TranReg"/>
</dbReference>
<accession>A0ABW4GP26</accession>
<feature type="domain" description="HTH arsR-type" evidence="4">
    <location>
        <begin position="13"/>
        <end position="92"/>
    </location>
</feature>
<dbReference type="Pfam" id="PF12840">
    <property type="entry name" value="HTH_20"/>
    <property type="match status" value="1"/>
</dbReference>
<dbReference type="SMART" id="SM00418">
    <property type="entry name" value="HTH_ARSR"/>
    <property type="match status" value="1"/>
</dbReference>
<reference evidence="6" key="1">
    <citation type="journal article" date="2019" name="Int. J. Syst. Evol. Microbiol.">
        <title>The Global Catalogue of Microorganisms (GCM) 10K type strain sequencing project: providing services to taxonomists for standard genome sequencing and annotation.</title>
        <authorList>
            <consortium name="The Broad Institute Genomics Platform"/>
            <consortium name="The Broad Institute Genome Sequencing Center for Infectious Disease"/>
            <person name="Wu L."/>
            <person name="Ma J."/>
        </authorList>
    </citation>
    <scope>NUCLEOTIDE SEQUENCE [LARGE SCALE GENOMIC DNA]</scope>
    <source>
        <strain evidence="6">CGMCC 1.15399</strain>
    </source>
</reference>
<keyword evidence="1" id="KW-0805">Transcription regulation</keyword>
<evidence type="ECO:0000256" key="2">
    <source>
        <dbReference type="ARBA" id="ARBA00023125"/>
    </source>
</evidence>
<proteinExistence type="predicted"/>
<organism evidence="5 6">
    <name type="scientific">Nonomuraea guangzhouensis</name>
    <dbReference type="NCBI Taxonomy" id="1291555"/>
    <lineage>
        <taxon>Bacteria</taxon>
        <taxon>Bacillati</taxon>
        <taxon>Actinomycetota</taxon>
        <taxon>Actinomycetes</taxon>
        <taxon>Streptosporangiales</taxon>
        <taxon>Streptosporangiaceae</taxon>
        <taxon>Nonomuraea</taxon>
    </lineage>
</organism>
<evidence type="ECO:0000313" key="5">
    <source>
        <dbReference type="EMBL" id="MFD1544129.1"/>
    </source>
</evidence>
<dbReference type="InterPro" id="IPR001845">
    <property type="entry name" value="HTH_ArsR_DNA-bd_dom"/>
</dbReference>
<evidence type="ECO:0000256" key="1">
    <source>
        <dbReference type="ARBA" id="ARBA00023015"/>
    </source>
</evidence>
<keyword evidence="3" id="KW-0804">Transcription</keyword>
<dbReference type="CDD" id="cd00090">
    <property type="entry name" value="HTH_ARSR"/>
    <property type="match status" value="1"/>
</dbReference>
<dbReference type="InterPro" id="IPR011991">
    <property type="entry name" value="ArsR-like_HTH"/>
</dbReference>
<dbReference type="Proteomes" id="UP001597097">
    <property type="component" value="Unassembled WGS sequence"/>
</dbReference>
<name>A0ABW4GP26_9ACTN</name>
<keyword evidence="6" id="KW-1185">Reference proteome</keyword>
<dbReference type="PANTHER" id="PTHR33154:SF15">
    <property type="entry name" value="REGULATORY PROTEIN ARSR"/>
    <property type="match status" value="1"/>
</dbReference>
<dbReference type="EMBL" id="JBHUCM010000043">
    <property type="protein sequence ID" value="MFD1544129.1"/>
    <property type="molecule type" value="Genomic_DNA"/>
</dbReference>
<sequence length="195" mass="22165">MAQHETRRISDLDELKAFTHPLRLKLYRALLVAGTATASQLADQVDEAVSLISYHLRKLAALGLIEEAEPQSGDGRERWWQVVSQHLSVMSQDPDDPPETTAARTALTRVAYRVQGELYERYLDEQLAWPAEWRGATFNSEYLTTLTSEELRLLGQEIDAVVERWWAHGRAAQEAGDTEAREHVALQFFGFPFRA</sequence>
<dbReference type="PANTHER" id="PTHR33154">
    <property type="entry name" value="TRANSCRIPTIONAL REGULATOR, ARSR FAMILY"/>
    <property type="match status" value="1"/>
</dbReference>
<protein>
    <submittedName>
        <fullName evidence="5">ArsR/SmtB family transcription factor</fullName>
    </submittedName>
</protein>